<dbReference type="EMBL" id="ACCR02000003">
    <property type="protein sequence ID" value="EFI84552.1"/>
    <property type="molecule type" value="Genomic_DNA"/>
</dbReference>
<dbReference type="Gene3D" id="2.40.30.10">
    <property type="entry name" value="Translation factors"/>
    <property type="match status" value="1"/>
</dbReference>
<accession>D7UXZ4</accession>
<gene>
    <name evidence="6" type="ORF">HMPREF0556_11105</name>
</gene>
<dbReference type="InterPro" id="IPR023166">
    <property type="entry name" value="BaiN-like_dom_sf"/>
</dbReference>
<keyword evidence="3" id="KW-0274">FAD</keyword>
<dbReference type="PRINTS" id="PR00368">
    <property type="entry name" value="FADPNR"/>
</dbReference>
<keyword evidence="7" id="KW-1185">Reference proteome</keyword>
<organism evidence="6 7">
    <name type="scientific">Listeria grayi DSM 20601</name>
    <dbReference type="NCBI Taxonomy" id="525367"/>
    <lineage>
        <taxon>Bacteria</taxon>
        <taxon>Bacillati</taxon>
        <taxon>Bacillota</taxon>
        <taxon>Bacilli</taxon>
        <taxon>Bacillales</taxon>
        <taxon>Listeriaceae</taxon>
        <taxon>Listeria</taxon>
    </lineage>
</organism>
<dbReference type="InterPro" id="IPR004792">
    <property type="entry name" value="BaiN-like"/>
</dbReference>
<dbReference type="Proteomes" id="UP000010119">
    <property type="component" value="Unassembled WGS sequence"/>
</dbReference>
<dbReference type="STRING" id="525367.HMPREF0556_11105"/>
<evidence type="ECO:0000259" key="5">
    <source>
        <dbReference type="Pfam" id="PF22780"/>
    </source>
</evidence>
<reference evidence="6" key="1">
    <citation type="submission" date="2010-06" db="EMBL/GenBank/DDBJ databases">
        <authorList>
            <person name="Muzny D."/>
            <person name="Qin X."/>
            <person name="Buhay C."/>
            <person name="Dugan-Rocha S."/>
            <person name="Ding Y."/>
            <person name="Chen G."/>
            <person name="Hawes A."/>
            <person name="Holder M."/>
            <person name="Jhangiani S."/>
            <person name="Johnson A."/>
            <person name="Khan Z."/>
            <person name="Li Z."/>
            <person name="Liu W."/>
            <person name="Liu X."/>
            <person name="Perez L."/>
            <person name="Shen H."/>
            <person name="Wang Q."/>
            <person name="Watt J."/>
            <person name="Xi L."/>
            <person name="Xin Y."/>
            <person name="Zhou J."/>
            <person name="Deng J."/>
            <person name="Jiang H."/>
            <person name="Liu Y."/>
            <person name="Qu J."/>
            <person name="Song X.-Z."/>
            <person name="Zhang L."/>
            <person name="Villasana D."/>
            <person name="Johnson A."/>
            <person name="Liu J."/>
            <person name="Liyanage D."/>
            <person name="Lorensuhewa L."/>
            <person name="Robinson T."/>
            <person name="Song A."/>
            <person name="Song B.-B."/>
            <person name="Dinh H."/>
            <person name="Thornton R."/>
            <person name="Coyle M."/>
            <person name="Francisco L."/>
            <person name="Jackson L."/>
            <person name="Javaid M."/>
            <person name="Korchina V."/>
            <person name="Kovar C."/>
            <person name="Mata R."/>
            <person name="Mathew T."/>
            <person name="Ngo R."/>
            <person name="Nguyen L."/>
            <person name="Nguyen N."/>
            <person name="Okwuonu G."/>
            <person name="Ongeri F."/>
            <person name="Pham C."/>
            <person name="Simmons D."/>
            <person name="Wilczek-Boney K."/>
            <person name="Hale W."/>
            <person name="Jakkamsetti A."/>
            <person name="Pham P."/>
            <person name="Ruth R."/>
            <person name="San Lucas F."/>
            <person name="Warren J."/>
            <person name="Zhang J."/>
            <person name="Zhao Z."/>
            <person name="Zhou C."/>
            <person name="Zhu D."/>
            <person name="Lee S."/>
            <person name="Bess C."/>
            <person name="Blankenburg K."/>
            <person name="Forbes L."/>
            <person name="Fu Q."/>
            <person name="Gubbala S."/>
            <person name="Hirani K."/>
            <person name="Jayaseelan J.C."/>
            <person name="Lara F."/>
            <person name="Munidasa M."/>
            <person name="Palculict T."/>
            <person name="Patil S."/>
            <person name="Pu L.-L."/>
            <person name="Saada N."/>
            <person name="Tang L."/>
            <person name="Weissenberger G."/>
            <person name="Zhu Y."/>
            <person name="Hemphill L."/>
            <person name="Shang Y."/>
            <person name="Youmans B."/>
            <person name="Ayvaz T."/>
            <person name="Ross M."/>
            <person name="Santibanez J."/>
            <person name="Aqrawi P."/>
            <person name="Gross S."/>
            <person name="Joshi V."/>
            <person name="Fowler G."/>
            <person name="Nazareth L."/>
            <person name="Reid J."/>
            <person name="Worley K."/>
            <person name="Petrosino J."/>
            <person name="Highlander S."/>
            <person name="Gibbs R."/>
        </authorList>
    </citation>
    <scope>NUCLEOTIDE SEQUENCE [LARGE SCALE GENOMIC DNA]</scope>
    <source>
        <strain evidence="6">DSM 20601</strain>
    </source>
</reference>
<feature type="domain" description="RsdA/BaiN/AoA(So)-like Rossmann fold-like" evidence="4">
    <location>
        <begin position="24"/>
        <end position="432"/>
    </location>
</feature>
<sequence length="447" mass="49455">MSNDREIDILNKRKQKRSYDMDYDVIVIGGGPSGLMAAISAASHNKKVLLVEKGPKLGRKLILSGGGRCNVTNRLPVEEIIRHIPGNGRFLYSAFHDFDNESIIAFFEGLGVALKEEDHGRMFPVSNSARSVAEAMITQLEKYQVDIFMKTKVAKVRYEAEKVAGIQLEDGKEISAPAVIIAVGGKSVPRTGSTGDGYAWAKAAGHTITELYPTEVPITSNEAFIKERTLQGISLQDVALSVLNQRGKPVITHQMDMIFTHFGVSGPAALRCSMFVQREMKKQKQAVPMKLDIFPELSAEALRQRVLKLLQENEKKAIKNALPNLLQEKLLLFMLERAQIDPLAEYKQISSKKIEKLIALLKDFRFDVTGTLDFEKAFVTGGGVSVKEIHPRKMESKKMPGLFFCGEILDINGYTGGYNITCALVTGHTAGKYAAETASSYWRAKNN</sequence>
<dbReference type="InterPro" id="IPR057661">
    <property type="entry name" value="RsdA/BaiN/AoA(So)_Rossmann"/>
</dbReference>
<protein>
    <submittedName>
        <fullName evidence="6">Flavoprotein family protein</fullName>
    </submittedName>
</protein>
<dbReference type="Gene3D" id="1.10.8.260">
    <property type="entry name" value="HI0933 insert domain-like"/>
    <property type="match status" value="1"/>
</dbReference>
<dbReference type="Pfam" id="PF03486">
    <property type="entry name" value="HI0933_like"/>
    <property type="match status" value="1"/>
</dbReference>
<evidence type="ECO:0000256" key="3">
    <source>
        <dbReference type="ARBA" id="ARBA00022827"/>
    </source>
</evidence>
<name>D7UXZ4_LISGR</name>
<proteinExistence type="predicted"/>
<dbReference type="SUPFAM" id="SSF160996">
    <property type="entry name" value="HI0933 insert domain-like"/>
    <property type="match status" value="1"/>
</dbReference>
<dbReference type="PANTHER" id="PTHR42887">
    <property type="entry name" value="OS12G0638800 PROTEIN"/>
    <property type="match status" value="1"/>
</dbReference>
<dbReference type="InterPro" id="IPR055178">
    <property type="entry name" value="RsdA/BaiN/AoA(So)-like_dom"/>
</dbReference>
<dbReference type="NCBIfam" id="TIGR00275">
    <property type="entry name" value="aminoacetone oxidase family FAD-binding enzyme"/>
    <property type="match status" value="1"/>
</dbReference>
<dbReference type="InterPro" id="IPR036188">
    <property type="entry name" value="FAD/NAD-bd_sf"/>
</dbReference>
<feature type="domain" description="RsdA/BaiN/AoA(So)-like insert" evidence="5">
    <location>
        <begin position="212"/>
        <end position="379"/>
    </location>
</feature>
<dbReference type="HOGENOM" id="CLU_025174_3_1_9"/>
<dbReference type="Pfam" id="PF22780">
    <property type="entry name" value="HI0933_like_1st"/>
    <property type="match status" value="1"/>
</dbReference>
<keyword evidence="2" id="KW-0285">Flavoprotein</keyword>
<dbReference type="PRINTS" id="PR00411">
    <property type="entry name" value="PNDRDTASEI"/>
</dbReference>
<evidence type="ECO:0000313" key="6">
    <source>
        <dbReference type="EMBL" id="EFI84552.1"/>
    </source>
</evidence>
<dbReference type="eggNOG" id="COG2081">
    <property type="taxonomic scope" value="Bacteria"/>
</dbReference>
<evidence type="ECO:0000259" key="4">
    <source>
        <dbReference type="Pfam" id="PF03486"/>
    </source>
</evidence>
<dbReference type="SUPFAM" id="SSF51905">
    <property type="entry name" value="FAD/NAD(P)-binding domain"/>
    <property type="match status" value="1"/>
</dbReference>
<evidence type="ECO:0000256" key="2">
    <source>
        <dbReference type="ARBA" id="ARBA00022630"/>
    </source>
</evidence>
<dbReference type="AlphaFoldDB" id="D7UXZ4"/>
<comment type="caution">
    <text evidence="6">The sequence shown here is derived from an EMBL/GenBank/DDBJ whole genome shotgun (WGS) entry which is preliminary data.</text>
</comment>
<dbReference type="Gene3D" id="3.50.50.60">
    <property type="entry name" value="FAD/NAD(P)-binding domain"/>
    <property type="match status" value="1"/>
</dbReference>
<dbReference type="PANTHER" id="PTHR42887:SF2">
    <property type="entry name" value="OS12G0638800 PROTEIN"/>
    <property type="match status" value="1"/>
</dbReference>
<comment type="cofactor">
    <cofactor evidence="1">
        <name>FAD</name>
        <dbReference type="ChEBI" id="CHEBI:57692"/>
    </cofactor>
</comment>
<evidence type="ECO:0000313" key="7">
    <source>
        <dbReference type="Proteomes" id="UP000010119"/>
    </source>
</evidence>
<evidence type="ECO:0000256" key="1">
    <source>
        <dbReference type="ARBA" id="ARBA00001974"/>
    </source>
</evidence>